<sequence length="74" mass="7983">MKIIQIIQIIIAVLLITMILLQSRGTGLSGVFGGASNVYRTKRGIEKTLFTATIVLAVLFFLVSLAGVIYNDAI</sequence>
<dbReference type="GO" id="GO:0043952">
    <property type="term" value="P:protein transport by the Sec complex"/>
    <property type="evidence" value="ECO:0007669"/>
    <property type="project" value="TreeGrafter"/>
</dbReference>
<proteinExistence type="inferred from homology"/>
<evidence type="ECO:0000313" key="11">
    <source>
        <dbReference type="EMBL" id="GAG08684.1"/>
    </source>
</evidence>
<keyword evidence="3" id="KW-0813">Transport</keyword>
<keyword evidence="6" id="KW-0653">Protein transport</keyword>
<evidence type="ECO:0008006" key="12">
    <source>
        <dbReference type="Google" id="ProtNLM"/>
    </source>
</evidence>
<name>X0US64_9ZZZZ</name>
<keyword evidence="4" id="KW-1003">Cell membrane</keyword>
<keyword evidence="5 10" id="KW-0812">Transmembrane</keyword>
<reference evidence="11" key="1">
    <citation type="journal article" date="2014" name="Front. Microbiol.">
        <title>High frequency of phylogenetically diverse reductive dehalogenase-homologous genes in deep subseafloor sedimentary metagenomes.</title>
        <authorList>
            <person name="Kawai M."/>
            <person name="Futagami T."/>
            <person name="Toyoda A."/>
            <person name="Takaki Y."/>
            <person name="Nishi S."/>
            <person name="Hori S."/>
            <person name="Arai W."/>
            <person name="Tsubouchi T."/>
            <person name="Morono Y."/>
            <person name="Uchiyama I."/>
            <person name="Ito T."/>
            <person name="Fujiyama A."/>
            <person name="Inagaki F."/>
            <person name="Takami H."/>
        </authorList>
    </citation>
    <scope>NUCLEOTIDE SEQUENCE</scope>
    <source>
        <strain evidence="11">Expedition CK06-06</strain>
    </source>
</reference>
<dbReference type="GO" id="GO:0005886">
    <property type="term" value="C:plasma membrane"/>
    <property type="evidence" value="ECO:0007669"/>
    <property type="project" value="UniProtKB-SubCell"/>
</dbReference>
<accession>X0US64</accession>
<evidence type="ECO:0000256" key="3">
    <source>
        <dbReference type="ARBA" id="ARBA00022448"/>
    </source>
</evidence>
<evidence type="ECO:0000256" key="4">
    <source>
        <dbReference type="ARBA" id="ARBA00022475"/>
    </source>
</evidence>
<evidence type="ECO:0000256" key="5">
    <source>
        <dbReference type="ARBA" id="ARBA00022692"/>
    </source>
</evidence>
<organism evidence="11">
    <name type="scientific">marine sediment metagenome</name>
    <dbReference type="NCBI Taxonomy" id="412755"/>
    <lineage>
        <taxon>unclassified sequences</taxon>
        <taxon>metagenomes</taxon>
        <taxon>ecological metagenomes</taxon>
    </lineage>
</organism>
<keyword evidence="8" id="KW-0811">Translocation</keyword>
<comment type="caution">
    <text evidence="11">The sequence shown here is derived from an EMBL/GenBank/DDBJ whole genome shotgun (WGS) entry which is preliminary data.</text>
</comment>
<dbReference type="Pfam" id="PF03840">
    <property type="entry name" value="SecG"/>
    <property type="match status" value="1"/>
</dbReference>
<evidence type="ECO:0000256" key="10">
    <source>
        <dbReference type="SAM" id="Phobius"/>
    </source>
</evidence>
<evidence type="ECO:0000256" key="1">
    <source>
        <dbReference type="ARBA" id="ARBA00004651"/>
    </source>
</evidence>
<comment type="subcellular location">
    <subcellularLocation>
        <location evidence="1">Cell membrane</location>
        <topology evidence="1">Multi-pass membrane protein</topology>
    </subcellularLocation>
</comment>
<keyword evidence="9 10" id="KW-0472">Membrane</keyword>
<gene>
    <name evidence="11" type="ORF">S01H1_44600</name>
</gene>
<dbReference type="GO" id="GO:0015450">
    <property type="term" value="F:protein-transporting ATPase activity"/>
    <property type="evidence" value="ECO:0007669"/>
    <property type="project" value="InterPro"/>
</dbReference>
<dbReference type="InterPro" id="IPR004692">
    <property type="entry name" value="SecG"/>
</dbReference>
<evidence type="ECO:0000256" key="7">
    <source>
        <dbReference type="ARBA" id="ARBA00022989"/>
    </source>
</evidence>
<protein>
    <recommendedName>
        <fullName evidence="12">Protein-export membrane protein SecG</fullName>
    </recommendedName>
</protein>
<keyword evidence="7 10" id="KW-1133">Transmembrane helix</keyword>
<dbReference type="AlphaFoldDB" id="X0US64"/>
<comment type="similarity">
    <text evidence="2">Belongs to the SecG family.</text>
</comment>
<evidence type="ECO:0000256" key="9">
    <source>
        <dbReference type="ARBA" id="ARBA00023136"/>
    </source>
</evidence>
<dbReference type="EMBL" id="BARS01028454">
    <property type="protein sequence ID" value="GAG08684.1"/>
    <property type="molecule type" value="Genomic_DNA"/>
</dbReference>
<dbReference type="PRINTS" id="PR01651">
    <property type="entry name" value="SECGEXPORT"/>
</dbReference>
<evidence type="ECO:0000256" key="8">
    <source>
        <dbReference type="ARBA" id="ARBA00023010"/>
    </source>
</evidence>
<evidence type="ECO:0000256" key="6">
    <source>
        <dbReference type="ARBA" id="ARBA00022927"/>
    </source>
</evidence>
<feature type="transmembrane region" description="Helical" evidence="10">
    <location>
        <begin position="49"/>
        <end position="70"/>
    </location>
</feature>
<dbReference type="PANTHER" id="PTHR34182:SF1">
    <property type="entry name" value="PROTEIN-EXPORT MEMBRANE PROTEIN SECG"/>
    <property type="match status" value="1"/>
</dbReference>
<evidence type="ECO:0000256" key="2">
    <source>
        <dbReference type="ARBA" id="ARBA00008445"/>
    </source>
</evidence>
<dbReference type="PANTHER" id="PTHR34182">
    <property type="entry name" value="PROTEIN-EXPORT MEMBRANE PROTEIN SECG"/>
    <property type="match status" value="1"/>
</dbReference>
<dbReference type="NCBIfam" id="TIGR00810">
    <property type="entry name" value="secG"/>
    <property type="match status" value="1"/>
</dbReference>
<dbReference type="GO" id="GO:0065002">
    <property type="term" value="P:intracellular protein transmembrane transport"/>
    <property type="evidence" value="ECO:0007669"/>
    <property type="project" value="TreeGrafter"/>
</dbReference>
<dbReference type="GO" id="GO:0009306">
    <property type="term" value="P:protein secretion"/>
    <property type="evidence" value="ECO:0007669"/>
    <property type="project" value="InterPro"/>
</dbReference>